<dbReference type="PROSITE" id="PS50109">
    <property type="entry name" value="HIS_KIN"/>
    <property type="match status" value="1"/>
</dbReference>
<dbReference type="Proteomes" id="UP000005566">
    <property type="component" value="Unassembled WGS sequence"/>
</dbReference>
<dbReference type="InterPro" id="IPR011645">
    <property type="entry name" value="HNOB_dom_associated"/>
</dbReference>
<dbReference type="Pfam" id="PF13188">
    <property type="entry name" value="PAS_8"/>
    <property type="match status" value="1"/>
</dbReference>
<keyword evidence="7" id="KW-0175">Coiled coil</keyword>
<evidence type="ECO:0000259" key="8">
    <source>
        <dbReference type="PROSITE" id="PS50109"/>
    </source>
</evidence>
<dbReference type="PROSITE" id="PS50112">
    <property type="entry name" value="PAS"/>
    <property type="match status" value="3"/>
</dbReference>
<evidence type="ECO:0000256" key="1">
    <source>
        <dbReference type="ARBA" id="ARBA00000085"/>
    </source>
</evidence>
<dbReference type="InterPro" id="IPR052162">
    <property type="entry name" value="Sensor_kinase/Photoreceptor"/>
</dbReference>
<keyword evidence="5 11" id="KW-0418">Kinase</keyword>
<evidence type="ECO:0000256" key="7">
    <source>
        <dbReference type="SAM" id="Coils"/>
    </source>
</evidence>
<dbReference type="SMART" id="SM00387">
    <property type="entry name" value="HATPase_c"/>
    <property type="match status" value="1"/>
</dbReference>
<dbReference type="InterPro" id="IPR035965">
    <property type="entry name" value="PAS-like_dom_sf"/>
</dbReference>
<keyword evidence="3" id="KW-0808">Transferase</keyword>
<evidence type="ECO:0000313" key="11">
    <source>
        <dbReference type="EMBL" id="EIA09564.1"/>
    </source>
</evidence>
<evidence type="ECO:0000256" key="3">
    <source>
        <dbReference type="ARBA" id="ARBA00022679"/>
    </source>
</evidence>
<dbReference type="SMART" id="SM00091">
    <property type="entry name" value="PAS"/>
    <property type="match status" value="4"/>
</dbReference>
<protein>
    <submittedName>
        <fullName evidence="11">Sensory transduction histidine kinase</fullName>
    </submittedName>
</protein>
<comment type="catalytic activity">
    <reaction evidence="1">
        <text>ATP + protein L-histidine = ADP + protein N-phospho-L-histidine.</text>
        <dbReference type="EC" id="2.7.13.3"/>
    </reaction>
</comment>
<accession>H7FP84</accession>
<comment type="caution">
    <text evidence="11">The sequence shown here is derived from an EMBL/GenBank/DDBJ whole genome shotgun (WGS) entry which is preliminary data.</text>
</comment>
<evidence type="ECO:0000256" key="4">
    <source>
        <dbReference type="ARBA" id="ARBA00022741"/>
    </source>
</evidence>
<dbReference type="PANTHER" id="PTHR43304:SF1">
    <property type="entry name" value="PAC DOMAIN-CONTAINING PROTEIN"/>
    <property type="match status" value="1"/>
</dbReference>
<dbReference type="OrthoDB" id="9781208at2"/>
<gene>
    <name evidence="11" type="ORF">HJ01_00982</name>
</gene>
<dbReference type="GO" id="GO:0000155">
    <property type="term" value="F:phosphorelay sensor kinase activity"/>
    <property type="evidence" value="ECO:0007669"/>
    <property type="project" value="InterPro"/>
</dbReference>
<dbReference type="InterPro" id="IPR001610">
    <property type="entry name" value="PAC"/>
</dbReference>
<dbReference type="Pfam" id="PF07701">
    <property type="entry name" value="HNOBA"/>
    <property type="match status" value="1"/>
</dbReference>
<name>H7FP84_FLAFP</name>
<organism evidence="11 12">
    <name type="scientific">Flavobacterium frigoris (strain PS1)</name>
    <dbReference type="NCBI Taxonomy" id="1086011"/>
    <lineage>
        <taxon>Bacteria</taxon>
        <taxon>Pseudomonadati</taxon>
        <taxon>Bacteroidota</taxon>
        <taxon>Flavobacteriia</taxon>
        <taxon>Flavobacteriales</taxon>
        <taxon>Flavobacteriaceae</taxon>
        <taxon>Flavobacterium</taxon>
    </lineage>
</organism>
<dbReference type="InterPro" id="IPR000700">
    <property type="entry name" value="PAS-assoc_C"/>
</dbReference>
<dbReference type="Gene3D" id="3.30.450.260">
    <property type="entry name" value="Haem NO binding associated domain"/>
    <property type="match status" value="1"/>
</dbReference>
<dbReference type="InterPro" id="IPR036890">
    <property type="entry name" value="HATPase_C_sf"/>
</dbReference>
<feature type="domain" description="PAS" evidence="9">
    <location>
        <begin position="543"/>
        <end position="614"/>
    </location>
</feature>
<dbReference type="InterPro" id="IPR036097">
    <property type="entry name" value="HisK_dim/P_sf"/>
</dbReference>
<dbReference type="AlphaFoldDB" id="H7FP84"/>
<dbReference type="STRING" id="1086011.HJ01_00982"/>
<dbReference type="SMART" id="SM00388">
    <property type="entry name" value="HisKA"/>
    <property type="match status" value="1"/>
</dbReference>
<dbReference type="Gene3D" id="3.30.450.20">
    <property type="entry name" value="PAS domain"/>
    <property type="match status" value="4"/>
</dbReference>
<dbReference type="PRINTS" id="PR00344">
    <property type="entry name" value="BCTRLSENSOR"/>
</dbReference>
<dbReference type="Gene3D" id="1.10.287.130">
    <property type="match status" value="1"/>
</dbReference>
<evidence type="ECO:0000256" key="6">
    <source>
        <dbReference type="ARBA" id="ARBA00023293"/>
    </source>
</evidence>
<proteinExistence type="predicted"/>
<feature type="domain" description="PAC" evidence="10">
    <location>
        <begin position="239"/>
        <end position="291"/>
    </location>
</feature>
<dbReference type="SMART" id="SM00086">
    <property type="entry name" value="PAC"/>
    <property type="match status" value="3"/>
</dbReference>
<feature type="domain" description="Histidine kinase" evidence="8">
    <location>
        <begin position="687"/>
        <end position="894"/>
    </location>
</feature>
<dbReference type="EMBL" id="AHKF01000014">
    <property type="protein sequence ID" value="EIA09564.1"/>
    <property type="molecule type" value="Genomic_DNA"/>
</dbReference>
<evidence type="ECO:0000256" key="2">
    <source>
        <dbReference type="ARBA" id="ARBA00022553"/>
    </source>
</evidence>
<dbReference type="SUPFAM" id="SSF55785">
    <property type="entry name" value="PYP-like sensor domain (PAS domain)"/>
    <property type="match status" value="4"/>
</dbReference>
<feature type="domain" description="PAS" evidence="9">
    <location>
        <begin position="421"/>
        <end position="492"/>
    </location>
</feature>
<dbReference type="InterPro" id="IPR003594">
    <property type="entry name" value="HATPase_dom"/>
</dbReference>
<dbReference type="InterPro" id="IPR042463">
    <property type="entry name" value="HNOB_dom_associated_sf"/>
</dbReference>
<keyword evidence="4" id="KW-0547">Nucleotide-binding</keyword>
<dbReference type="InterPro" id="IPR004358">
    <property type="entry name" value="Sig_transdc_His_kin-like_C"/>
</dbReference>
<dbReference type="Pfam" id="PF13426">
    <property type="entry name" value="PAS_9"/>
    <property type="match status" value="2"/>
</dbReference>
<dbReference type="Gene3D" id="3.30.565.10">
    <property type="entry name" value="Histidine kinase-like ATPase, C-terminal domain"/>
    <property type="match status" value="1"/>
</dbReference>
<evidence type="ECO:0000256" key="5">
    <source>
        <dbReference type="ARBA" id="ARBA00022777"/>
    </source>
</evidence>
<evidence type="ECO:0000259" key="9">
    <source>
        <dbReference type="PROSITE" id="PS50112"/>
    </source>
</evidence>
<dbReference type="PATRIC" id="fig|1086011.3.peg.963"/>
<feature type="domain" description="PAS" evidence="9">
    <location>
        <begin position="165"/>
        <end position="213"/>
    </location>
</feature>
<dbReference type="eggNOG" id="COG4251">
    <property type="taxonomic scope" value="Bacteria"/>
</dbReference>
<dbReference type="Pfam" id="PF02518">
    <property type="entry name" value="HATPase_c"/>
    <property type="match status" value="1"/>
</dbReference>
<dbReference type="InterPro" id="IPR003661">
    <property type="entry name" value="HisK_dim/P_dom"/>
</dbReference>
<feature type="domain" description="PAC" evidence="10">
    <location>
        <begin position="494"/>
        <end position="546"/>
    </location>
</feature>
<dbReference type="SUPFAM" id="SSF47384">
    <property type="entry name" value="Homodimeric domain of signal transducing histidine kinase"/>
    <property type="match status" value="1"/>
</dbReference>
<dbReference type="SUPFAM" id="SSF55874">
    <property type="entry name" value="ATPase domain of HSP90 chaperone/DNA topoisomerase II/histidine kinase"/>
    <property type="match status" value="1"/>
</dbReference>
<dbReference type="PANTHER" id="PTHR43304">
    <property type="entry name" value="PHYTOCHROME-LIKE PROTEIN CPH1"/>
    <property type="match status" value="1"/>
</dbReference>
<dbReference type="Pfam" id="PF00512">
    <property type="entry name" value="HisKA"/>
    <property type="match status" value="1"/>
</dbReference>
<dbReference type="InterPro" id="IPR000014">
    <property type="entry name" value="PAS"/>
</dbReference>
<keyword evidence="2" id="KW-0597">Phosphoprotein</keyword>
<dbReference type="InterPro" id="IPR013656">
    <property type="entry name" value="PAS_4"/>
</dbReference>
<evidence type="ECO:0000313" key="12">
    <source>
        <dbReference type="Proteomes" id="UP000005566"/>
    </source>
</evidence>
<keyword evidence="12" id="KW-1185">Reference proteome</keyword>
<feature type="coiled-coil region" evidence="7">
    <location>
        <begin position="135"/>
        <end position="172"/>
    </location>
</feature>
<dbReference type="CDD" id="cd00130">
    <property type="entry name" value="PAS"/>
    <property type="match status" value="3"/>
</dbReference>
<dbReference type="RefSeq" id="WP_007137159.1">
    <property type="nucleotide sequence ID" value="NZ_AHKF01000014.1"/>
</dbReference>
<dbReference type="PROSITE" id="PS50113">
    <property type="entry name" value="PAC"/>
    <property type="match status" value="3"/>
</dbReference>
<dbReference type="InterPro" id="IPR005467">
    <property type="entry name" value="His_kinase_dom"/>
</dbReference>
<dbReference type="CDD" id="cd00082">
    <property type="entry name" value="HisKA"/>
    <property type="match status" value="1"/>
</dbReference>
<dbReference type="eggNOG" id="COG2202">
    <property type="taxonomic scope" value="Bacteria"/>
</dbReference>
<dbReference type="GO" id="GO:0000166">
    <property type="term" value="F:nucleotide binding"/>
    <property type="evidence" value="ECO:0007669"/>
    <property type="project" value="UniProtKB-KW"/>
</dbReference>
<evidence type="ECO:0000259" key="10">
    <source>
        <dbReference type="PROSITE" id="PS50113"/>
    </source>
</evidence>
<dbReference type="Pfam" id="PF08448">
    <property type="entry name" value="PAS_4"/>
    <property type="match status" value="1"/>
</dbReference>
<feature type="domain" description="PAC" evidence="10">
    <location>
        <begin position="615"/>
        <end position="669"/>
    </location>
</feature>
<sequence length="894" mass="102691">MEKIEFNFDYSSFNKLFPFYILIDVNFQIKSYGISLSKMFPAVKENKSFFSIFNIERPRIQECTFENIKSLYGQMVFLKSEANEIILRGQFQELKGDFLFLGSPWFTSMEEVAQNKLTFSDFANHDPLLDMLHVLKSQEIVAEELNELLVTINEQKNKLKTDQEELNRLSLVASANQNGVVFTDRKGVIFWCNDAYSKLTGFSREEVIGSTPIQIGKCDETTAEELKKMTIPFMNGDPFDVEHLHRRKGGGGFWVKTKGQPIFNSDGELVQYFAMIEDISSKKHSDYNLKESEARLSSLIMNLQTGILLEDEKRQILLANKKFCAMFDSDVDPEELLGKDFSNTIEDSKHFFKDPDAYVEGLSKIFREKLPVYDEEIELVDGKIYERSYIPIFRDGIYKGNLRSYVDITVKKKHEQILQAEKEKYSSIIANMNLGLLEVDLNDVVTMANQSFCDISGYNLDEVIGHKSASLLLSAEEEKVVKAKSDSRIEGVSDSYEIKVNTKKGEKRHWLISGAPNYNLNGEVIGSIGINLDITGQKQQEEQLYLLSLIADKNINSVIISDKEGRMEWVNTSFLEMTGYSMDELIGKKPGNLLQGEESSLETANYLKERIKAGEPFNCEIINYSKSGEKYWVRIQGQALRNKKGEIIRFFAIEENITKKKLLEKQKEELVFKLEKQNEQLNDYAKIVSHDLKSPLRSIHSLITWIKEDNSKKFNSETEKYFNLIQNKVEKMDYLIDGVLTYSKIDSEEIQIEKVDVNELVLNIINIIHIPNHITVTINNHLPIISGDRFRMQQLFQNIISNAVNYIDKEVGLVEVDYKETADHYIFSIKDNGVGIDEKHYLKVFNTFQSYTDSAHSTGLGLSIVKKIVQKYKGEIWLESKLGKGSTFFIKLNK</sequence>
<keyword evidence="6" id="KW-0141">cGMP biosynthesis</keyword>
<dbReference type="NCBIfam" id="TIGR00229">
    <property type="entry name" value="sensory_box"/>
    <property type="match status" value="3"/>
</dbReference>
<dbReference type="GO" id="GO:0004383">
    <property type="term" value="F:guanylate cyclase activity"/>
    <property type="evidence" value="ECO:0007669"/>
    <property type="project" value="InterPro"/>
</dbReference>
<reference evidence="11 12" key="1">
    <citation type="journal article" date="2014" name="Acta Crystallogr. D">
        <title>Structure-based characterization and antifreeze properties of a hyperactive ice-binding protein from the Antarctic bacterium Flavobacterium frigoris PS1.</title>
        <authorList>
            <person name="Do H."/>
            <person name="Kim S.J."/>
            <person name="Kim H.J."/>
            <person name="Lee J.H."/>
        </authorList>
    </citation>
    <scope>NUCLEOTIDE SEQUENCE [LARGE SCALE GENOMIC DNA]</scope>
    <source>
        <strain evidence="11 12">PS1</strain>
    </source>
</reference>